<dbReference type="InterPro" id="IPR030386">
    <property type="entry name" value="G_GB1_RHD3_dom"/>
</dbReference>
<dbReference type="GO" id="GO:0003924">
    <property type="term" value="F:GTPase activity"/>
    <property type="evidence" value="ECO:0007669"/>
    <property type="project" value="InterPro"/>
</dbReference>
<dbReference type="GO" id="GO:0005525">
    <property type="term" value="F:GTP binding"/>
    <property type="evidence" value="ECO:0007669"/>
    <property type="project" value="UniProtKB-KW"/>
</dbReference>
<dbReference type="InterPro" id="IPR027417">
    <property type="entry name" value="P-loop_NTPase"/>
</dbReference>
<dbReference type="InterPro" id="IPR015894">
    <property type="entry name" value="Guanylate-bd_N"/>
</dbReference>
<dbReference type="CDD" id="cd01851">
    <property type="entry name" value="GBP"/>
    <property type="match status" value="1"/>
</dbReference>
<evidence type="ECO:0000256" key="1">
    <source>
        <dbReference type="ARBA" id="ARBA00022741"/>
    </source>
</evidence>
<dbReference type="OrthoDB" id="9119023at2759"/>
<keyword evidence="3" id="KW-0342">GTP-binding</keyword>
<name>G1MSP7_MELGA</name>
<dbReference type="Pfam" id="PF02263">
    <property type="entry name" value="GBP"/>
    <property type="match status" value="1"/>
</dbReference>
<dbReference type="InterPro" id="IPR003191">
    <property type="entry name" value="Guanylate-bd/ATL_C"/>
</dbReference>
<dbReference type="FunFam" id="3.40.50.300:FF:002830">
    <property type="entry name" value="Guanylate-binding protein 2"/>
    <property type="match status" value="1"/>
</dbReference>
<dbReference type="SUPFAM" id="SSF52540">
    <property type="entry name" value="P-loop containing nucleoside triphosphate hydrolases"/>
    <property type="match status" value="1"/>
</dbReference>
<keyword evidence="5" id="KW-0175">Coiled coil</keyword>
<protein>
    <recommendedName>
        <fullName evidence="6">GB1/RHD3-type G domain-containing protein</fullName>
    </recommendedName>
</protein>
<dbReference type="RefSeq" id="XP_010716588.1">
    <property type="nucleotide sequence ID" value="XM_010718286.3"/>
</dbReference>
<dbReference type="Ensembl" id="ENSMGAT00000002018.3">
    <property type="protein sequence ID" value="ENSMGAP00000001363.3"/>
    <property type="gene ID" value="ENSMGAG00000016749.2"/>
</dbReference>
<dbReference type="PANTHER" id="PTHR10751">
    <property type="entry name" value="GUANYLATE BINDING PROTEIN"/>
    <property type="match status" value="1"/>
</dbReference>
<gene>
    <name evidence="7" type="primary">LOC100541213</name>
</gene>
<feature type="coiled-coil region" evidence="5">
    <location>
        <begin position="382"/>
        <end position="409"/>
    </location>
</feature>
<sequence>MDAPMLPMPAPLCLVNNKDGVLSLDPTALAVLQEVAQPLVVVAIAGPYRTGKSFLMNRLAEKRSGFPLGPTVQAETKGIWMWCLPHPRRPGVMLVLLDTEGLGDPSKGDSQNDAWIFTLALLLSSTLVYNSIGTIDQKALEHLELVTQLSELIQVRDGEKDGNNSVEREDEAEDCEFVRFFPGFVWVVRDFTLELRVGEQPISEDEYLEQALELKHGHGRKVQIYNGTRLCLRNYFPTRKCFVLPSPLGTEEHGRMEELPEAALAPRFLQQAAKFCDYVLNSAWPKTLPDGGALTGRALSMLLSSYVEAINSGRLPCLEGAAAAMMANENAAAVTAALEAYARGMRGLSLPTEPAQLSASHGEHLREALVVFQRRSFRDPDQEHQRRLMEQISTEYSRLQEENDAASRRRCKALLAELARALNASLARGAYAQPGGYRAYEAERQQLLEAYQQAAGKGPKAEEVLDEFLAERRAEAEAVLKADNALSEAEKQLEDQKQQAQLLEQQQKATAERERQLEALLADERSSYAQSLQALQTKMQEEAASAQRELDRALKAKLREHSELLQRGFSERAALIEQELAALRREIDSSNKQELAASAFNAVRAACELAAVLTHGEFRGTAAMATARRKTSARPSLAAK</sequence>
<reference evidence="7" key="3">
    <citation type="submission" date="2025-09" db="UniProtKB">
        <authorList>
            <consortium name="Ensembl"/>
        </authorList>
    </citation>
    <scope>IDENTIFICATION</scope>
</reference>
<dbReference type="SUPFAM" id="SSF48340">
    <property type="entry name" value="Interferon-induced guanylate-binding protein 1 (GBP1), C-terminal domain"/>
    <property type="match status" value="1"/>
</dbReference>
<dbReference type="PROSITE" id="PS51715">
    <property type="entry name" value="G_GB1_RHD3"/>
    <property type="match status" value="1"/>
</dbReference>
<proteinExistence type="inferred from homology"/>
<accession>G1MSP7</accession>
<keyword evidence="1" id="KW-0547">Nucleotide-binding</keyword>
<dbReference type="Gene3D" id="3.40.50.300">
    <property type="entry name" value="P-loop containing nucleotide triphosphate hydrolases"/>
    <property type="match status" value="1"/>
</dbReference>
<dbReference type="AlphaFoldDB" id="G1MSP7"/>
<dbReference type="Pfam" id="PF02841">
    <property type="entry name" value="GBP_C"/>
    <property type="match status" value="1"/>
</dbReference>
<reference evidence="7 8" key="1">
    <citation type="journal article" date="2010" name="PLoS Biol.">
        <title>Multi-platform next-generation sequencing of the domestic turkey (Meleagris gallopavo): genome assembly and analysis.</title>
        <authorList>
            <person name="Dalloul R.A."/>
            <person name="Long J.A."/>
            <person name="Zimin A.V."/>
            <person name="Aslam L."/>
            <person name="Beal K."/>
            <person name="Blomberg L.A."/>
            <person name="Bouffard P."/>
            <person name="Burt D.W."/>
            <person name="Crasta O."/>
            <person name="Crooijmans R.P."/>
            <person name="Cooper K."/>
            <person name="Coulombe R.A."/>
            <person name="De S."/>
            <person name="Delany M.E."/>
            <person name="Dodgson J.B."/>
            <person name="Dong J.J."/>
            <person name="Evans C."/>
            <person name="Frederickson K.M."/>
            <person name="Flicek P."/>
            <person name="Florea L."/>
            <person name="Folkerts O."/>
            <person name="Groenen M.A."/>
            <person name="Harkins T.T."/>
            <person name="Herrero J."/>
            <person name="Hoffmann S."/>
            <person name="Megens H.J."/>
            <person name="Jiang A."/>
            <person name="de Jong P."/>
            <person name="Kaiser P."/>
            <person name="Kim H."/>
            <person name="Kim K.W."/>
            <person name="Kim S."/>
            <person name="Langenberger D."/>
            <person name="Lee M.K."/>
            <person name="Lee T."/>
            <person name="Mane S."/>
            <person name="Marcais G."/>
            <person name="Marz M."/>
            <person name="McElroy A.P."/>
            <person name="Modise T."/>
            <person name="Nefedov M."/>
            <person name="Notredame C."/>
            <person name="Paton I.R."/>
            <person name="Payne W.S."/>
            <person name="Pertea G."/>
            <person name="Prickett D."/>
            <person name="Puiu D."/>
            <person name="Qioa D."/>
            <person name="Raineri E."/>
            <person name="Ruffier M."/>
            <person name="Salzberg S.L."/>
            <person name="Schatz M.C."/>
            <person name="Scheuring C."/>
            <person name="Schmidt C.J."/>
            <person name="Schroeder S."/>
            <person name="Searle S.M."/>
            <person name="Smith E.J."/>
            <person name="Smith J."/>
            <person name="Sonstegard T.S."/>
            <person name="Stadler P.F."/>
            <person name="Tafer H."/>
            <person name="Tu Z.J."/>
            <person name="Van Tassell C.P."/>
            <person name="Vilella A.J."/>
            <person name="Williams K.P."/>
            <person name="Yorke J.A."/>
            <person name="Zhang L."/>
            <person name="Zhang H.B."/>
            <person name="Zhang X."/>
            <person name="Zhang Y."/>
            <person name="Reed K.M."/>
        </authorList>
    </citation>
    <scope>NUCLEOTIDE SEQUENCE [LARGE SCALE GENOMIC DNA]</scope>
</reference>
<dbReference type="Gene3D" id="1.20.1000.10">
    <property type="entry name" value="Guanylate-binding protein, C-terminal domain"/>
    <property type="match status" value="1"/>
</dbReference>
<evidence type="ECO:0000259" key="6">
    <source>
        <dbReference type="PROSITE" id="PS51715"/>
    </source>
</evidence>
<comment type="similarity">
    <text evidence="4">Belongs to the TRAFAC class dynamin-like GTPase superfamily. GB1/RHD3 GTPase family.</text>
</comment>
<dbReference type="KEGG" id="mgp:100541213"/>
<feature type="coiled-coil region" evidence="5">
    <location>
        <begin position="437"/>
        <end position="593"/>
    </location>
</feature>
<evidence type="ECO:0000313" key="8">
    <source>
        <dbReference type="Proteomes" id="UP000001645"/>
    </source>
</evidence>
<keyword evidence="8" id="KW-1185">Reference proteome</keyword>
<dbReference type="GeneID" id="100541213"/>
<reference evidence="7" key="2">
    <citation type="submission" date="2025-08" db="UniProtKB">
        <authorList>
            <consortium name="Ensembl"/>
        </authorList>
    </citation>
    <scope>IDENTIFICATION</scope>
</reference>
<dbReference type="HOGENOM" id="CLU_018608_2_2_1"/>
<feature type="domain" description="GB1/RHD3-type G" evidence="6">
    <location>
        <begin position="36"/>
        <end position="284"/>
    </location>
</feature>
<organism evidence="7 8">
    <name type="scientific">Meleagris gallopavo</name>
    <name type="common">Wild turkey</name>
    <dbReference type="NCBI Taxonomy" id="9103"/>
    <lineage>
        <taxon>Eukaryota</taxon>
        <taxon>Metazoa</taxon>
        <taxon>Chordata</taxon>
        <taxon>Craniata</taxon>
        <taxon>Vertebrata</taxon>
        <taxon>Euteleostomi</taxon>
        <taxon>Archelosauria</taxon>
        <taxon>Archosauria</taxon>
        <taxon>Dinosauria</taxon>
        <taxon>Saurischia</taxon>
        <taxon>Theropoda</taxon>
        <taxon>Coelurosauria</taxon>
        <taxon>Aves</taxon>
        <taxon>Neognathae</taxon>
        <taxon>Galloanserae</taxon>
        <taxon>Galliformes</taxon>
        <taxon>Phasianidae</taxon>
        <taxon>Meleagridinae</taxon>
        <taxon>Meleagris</taxon>
    </lineage>
</organism>
<dbReference type="InterPro" id="IPR036543">
    <property type="entry name" value="Guanylate-bd_C_sf"/>
</dbReference>
<evidence type="ECO:0000256" key="4">
    <source>
        <dbReference type="PROSITE-ProRule" id="PRU01052"/>
    </source>
</evidence>
<evidence type="ECO:0000256" key="5">
    <source>
        <dbReference type="SAM" id="Coils"/>
    </source>
</evidence>
<dbReference type="GeneTree" id="ENSGT00940000154265"/>
<evidence type="ECO:0000313" key="7">
    <source>
        <dbReference type="Ensembl" id="ENSMGAP00000001363.3"/>
    </source>
</evidence>
<evidence type="ECO:0000256" key="3">
    <source>
        <dbReference type="ARBA" id="ARBA00023134"/>
    </source>
</evidence>
<dbReference type="Proteomes" id="UP000001645">
    <property type="component" value="Chromosome 14"/>
</dbReference>
<dbReference type="Bgee" id="ENSMGAG00000016749">
    <property type="expression patterns" value="Expressed in spleen and 17 other cell types or tissues"/>
</dbReference>
<evidence type="ECO:0000256" key="2">
    <source>
        <dbReference type="ARBA" id="ARBA00022801"/>
    </source>
</evidence>
<keyword evidence="2" id="KW-0378">Hydrolase</keyword>